<dbReference type="Proteomes" id="UP000322917">
    <property type="component" value="Unassembled WGS sequence"/>
</dbReference>
<dbReference type="Gene3D" id="6.10.250.690">
    <property type="match status" value="1"/>
</dbReference>
<evidence type="ECO:0000256" key="3">
    <source>
        <dbReference type="ARBA" id="ARBA00023015"/>
    </source>
</evidence>
<dbReference type="InterPro" id="IPR016032">
    <property type="entry name" value="Sig_transdc_resp-reg_C-effctor"/>
</dbReference>
<evidence type="ECO:0000256" key="2">
    <source>
        <dbReference type="ARBA" id="ARBA00023012"/>
    </source>
</evidence>
<keyword evidence="2" id="KW-0902">Two-component regulatory system</keyword>
<evidence type="ECO:0000256" key="7">
    <source>
        <dbReference type="PROSITE-ProRule" id="PRU01091"/>
    </source>
</evidence>
<dbReference type="Gene3D" id="3.40.50.2300">
    <property type="match status" value="1"/>
</dbReference>
<keyword evidence="5" id="KW-0804">Transcription</keyword>
<dbReference type="PROSITE" id="PS51755">
    <property type="entry name" value="OMPR_PHOB"/>
    <property type="match status" value="1"/>
</dbReference>
<dbReference type="InterPro" id="IPR001789">
    <property type="entry name" value="Sig_transdc_resp-reg_receiver"/>
</dbReference>
<evidence type="ECO:0000259" key="9">
    <source>
        <dbReference type="PROSITE" id="PS51755"/>
    </source>
</evidence>
<feature type="domain" description="OmpR/PhoB-type" evidence="9">
    <location>
        <begin position="136"/>
        <end position="235"/>
    </location>
</feature>
<dbReference type="FunFam" id="1.10.10.10:FF:000018">
    <property type="entry name" value="DNA-binding response regulator ResD"/>
    <property type="match status" value="1"/>
</dbReference>
<evidence type="ECO:0000259" key="8">
    <source>
        <dbReference type="PROSITE" id="PS50110"/>
    </source>
</evidence>
<dbReference type="PANTHER" id="PTHR48111:SF1">
    <property type="entry name" value="TWO-COMPONENT RESPONSE REGULATOR ORR33"/>
    <property type="match status" value="1"/>
</dbReference>
<dbReference type="InterPro" id="IPR039420">
    <property type="entry name" value="WalR-like"/>
</dbReference>
<feature type="domain" description="Response regulatory" evidence="8">
    <location>
        <begin position="11"/>
        <end position="124"/>
    </location>
</feature>
<feature type="modified residue" description="4-aspartylphosphate" evidence="6">
    <location>
        <position position="60"/>
    </location>
</feature>
<dbReference type="SUPFAM" id="SSF46894">
    <property type="entry name" value="C-terminal effector domain of the bipartite response regulators"/>
    <property type="match status" value="1"/>
</dbReference>
<name>A0A1M6MB40_9FIRM</name>
<dbReference type="InterPro" id="IPR001867">
    <property type="entry name" value="OmpR/PhoB-type_DNA-bd"/>
</dbReference>
<keyword evidence="4 7" id="KW-0238">DNA-binding</keyword>
<dbReference type="SUPFAM" id="SSF52172">
    <property type="entry name" value="CheY-like"/>
    <property type="match status" value="1"/>
</dbReference>
<organism evidence="10 11">
    <name type="scientific">Propionispora hippei DSM 15287</name>
    <dbReference type="NCBI Taxonomy" id="1123003"/>
    <lineage>
        <taxon>Bacteria</taxon>
        <taxon>Bacillati</taxon>
        <taxon>Bacillota</taxon>
        <taxon>Negativicutes</taxon>
        <taxon>Selenomonadales</taxon>
        <taxon>Sporomusaceae</taxon>
        <taxon>Propionispora</taxon>
    </lineage>
</organism>
<dbReference type="AlphaFoldDB" id="A0A1M6MB40"/>
<dbReference type="Pfam" id="PF00072">
    <property type="entry name" value="Response_reg"/>
    <property type="match status" value="1"/>
</dbReference>
<dbReference type="OrthoDB" id="25887at2"/>
<gene>
    <name evidence="10" type="ORF">SAMN02745170_03378</name>
</gene>
<dbReference type="PROSITE" id="PS50110">
    <property type="entry name" value="RESPONSE_REGULATORY"/>
    <property type="match status" value="1"/>
</dbReference>
<dbReference type="SMART" id="SM00862">
    <property type="entry name" value="Trans_reg_C"/>
    <property type="match status" value="1"/>
</dbReference>
<dbReference type="GO" id="GO:0032993">
    <property type="term" value="C:protein-DNA complex"/>
    <property type="evidence" value="ECO:0007669"/>
    <property type="project" value="TreeGrafter"/>
</dbReference>
<keyword evidence="3" id="KW-0805">Transcription regulation</keyword>
<keyword evidence="11" id="KW-1185">Reference proteome</keyword>
<keyword evidence="1 6" id="KW-0597">Phosphoprotein</keyword>
<dbReference type="GO" id="GO:0005829">
    <property type="term" value="C:cytosol"/>
    <property type="evidence" value="ECO:0007669"/>
    <property type="project" value="TreeGrafter"/>
</dbReference>
<sequence>MRWGGTVDGKRVLIVDDEQPIRELLSIYLTQDGFAATEAADGAEALLKVQAVRPDLIILDIMMPVLDGIEVCRQIRKYSSVPIIMLTSRTQDDDRILGLEIGADDYVAKPFNPKEVVARVKAVLRRTAVPPQYESSDILQFPELEINMAEHTITAFGQPVALANKEKEVLWQLALHAGKVLSREQLLELVWDYSYCGDTRTVDTHVKRLRKKLGAGPASPWDIKTVWGIGYKFEVRK</sequence>
<dbReference type="GO" id="GO:0006355">
    <property type="term" value="P:regulation of DNA-templated transcription"/>
    <property type="evidence" value="ECO:0007669"/>
    <property type="project" value="InterPro"/>
</dbReference>
<proteinExistence type="predicted"/>
<evidence type="ECO:0000256" key="5">
    <source>
        <dbReference type="ARBA" id="ARBA00023163"/>
    </source>
</evidence>
<evidence type="ECO:0000313" key="11">
    <source>
        <dbReference type="Proteomes" id="UP000322917"/>
    </source>
</evidence>
<dbReference type="InterPro" id="IPR036388">
    <property type="entry name" value="WH-like_DNA-bd_sf"/>
</dbReference>
<dbReference type="SMART" id="SM00448">
    <property type="entry name" value="REC"/>
    <property type="match status" value="1"/>
</dbReference>
<dbReference type="CDD" id="cd00383">
    <property type="entry name" value="trans_reg_C"/>
    <property type="match status" value="1"/>
</dbReference>
<dbReference type="FunFam" id="3.40.50.2300:FF:000001">
    <property type="entry name" value="DNA-binding response regulator PhoB"/>
    <property type="match status" value="1"/>
</dbReference>
<accession>A0A1M6MB40</accession>
<evidence type="ECO:0000256" key="4">
    <source>
        <dbReference type="ARBA" id="ARBA00023125"/>
    </source>
</evidence>
<dbReference type="GO" id="GO:0000976">
    <property type="term" value="F:transcription cis-regulatory region binding"/>
    <property type="evidence" value="ECO:0007669"/>
    <property type="project" value="TreeGrafter"/>
</dbReference>
<dbReference type="GO" id="GO:0000156">
    <property type="term" value="F:phosphorelay response regulator activity"/>
    <property type="evidence" value="ECO:0007669"/>
    <property type="project" value="TreeGrafter"/>
</dbReference>
<dbReference type="Gene3D" id="1.10.10.10">
    <property type="entry name" value="Winged helix-like DNA-binding domain superfamily/Winged helix DNA-binding domain"/>
    <property type="match status" value="1"/>
</dbReference>
<protein>
    <submittedName>
        <fullName evidence="10">Transcriptional regulatory protein, C terminal</fullName>
    </submittedName>
</protein>
<feature type="DNA-binding region" description="OmpR/PhoB-type" evidence="7">
    <location>
        <begin position="136"/>
        <end position="235"/>
    </location>
</feature>
<dbReference type="EMBL" id="FQZD01000040">
    <property type="protein sequence ID" value="SHJ80671.1"/>
    <property type="molecule type" value="Genomic_DNA"/>
</dbReference>
<dbReference type="RefSeq" id="WP_149735984.1">
    <property type="nucleotide sequence ID" value="NZ_FQZD01000040.1"/>
</dbReference>
<dbReference type="PANTHER" id="PTHR48111">
    <property type="entry name" value="REGULATOR OF RPOS"/>
    <property type="match status" value="1"/>
</dbReference>
<evidence type="ECO:0000256" key="6">
    <source>
        <dbReference type="PROSITE-ProRule" id="PRU00169"/>
    </source>
</evidence>
<evidence type="ECO:0000313" key="10">
    <source>
        <dbReference type="EMBL" id="SHJ80671.1"/>
    </source>
</evidence>
<reference evidence="10 11" key="1">
    <citation type="submission" date="2016-11" db="EMBL/GenBank/DDBJ databases">
        <authorList>
            <person name="Varghese N."/>
            <person name="Submissions S."/>
        </authorList>
    </citation>
    <scope>NUCLEOTIDE SEQUENCE [LARGE SCALE GENOMIC DNA]</scope>
    <source>
        <strain evidence="10 11">DSM 15287</strain>
    </source>
</reference>
<dbReference type="InterPro" id="IPR011006">
    <property type="entry name" value="CheY-like_superfamily"/>
</dbReference>
<dbReference type="Pfam" id="PF00486">
    <property type="entry name" value="Trans_reg_C"/>
    <property type="match status" value="1"/>
</dbReference>
<evidence type="ECO:0000256" key="1">
    <source>
        <dbReference type="ARBA" id="ARBA00022553"/>
    </source>
</evidence>